<gene>
    <name evidence="1" type="ORF">SAMN05444920_12951</name>
</gene>
<name>A0A1H6F0T3_9ACTN</name>
<evidence type="ECO:0000313" key="2">
    <source>
        <dbReference type="Proteomes" id="UP000236732"/>
    </source>
</evidence>
<keyword evidence="2" id="KW-1185">Reference proteome</keyword>
<dbReference type="OrthoDB" id="3536539at2"/>
<dbReference type="Pfam" id="PF07931">
    <property type="entry name" value="CPT"/>
    <property type="match status" value="1"/>
</dbReference>
<dbReference type="RefSeq" id="WP_103963740.1">
    <property type="nucleotide sequence ID" value="NZ_FNVT01000029.1"/>
</dbReference>
<dbReference type="SUPFAM" id="SSF52540">
    <property type="entry name" value="P-loop containing nucleoside triphosphate hydrolases"/>
    <property type="match status" value="1"/>
</dbReference>
<protein>
    <submittedName>
        <fullName evidence="1">Shikimate kinase</fullName>
    </submittedName>
</protein>
<accession>A0A1H6F0T3</accession>
<keyword evidence="1" id="KW-0808">Transferase</keyword>
<proteinExistence type="predicted"/>
<dbReference type="GO" id="GO:0016301">
    <property type="term" value="F:kinase activity"/>
    <property type="evidence" value="ECO:0007669"/>
    <property type="project" value="UniProtKB-KW"/>
</dbReference>
<dbReference type="InterPro" id="IPR027417">
    <property type="entry name" value="P-loop_NTPase"/>
</dbReference>
<dbReference type="Gene3D" id="3.40.50.300">
    <property type="entry name" value="P-loop containing nucleotide triphosphate hydrolases"/>
    <property type="match status" value="1"/>
</dbReference>
<dbReference type="EMBL" id="FNVT01000029">
    <property type="protein sequence ID" value="SEH02715.1"/>
    <property type="molecule type" value="Genomic_DNA"/>
</dbReference>
<reference evidence="1 2" key="1">
    <citation type="submission" date="2016-10" db="EMBL/GenBank/DDBJ databases">
        <authorList>
            <person name="de Groot N.N."/>
        </authorList>
    </citation>
    <scope>NUCLEOTIDE SEQUENCE [LARGE SCALE GENOMIC DNA]</scope>
    <source>
        <strain evidence="1 2">CGMCC 4.7037</strain>
    </source>
</reference>
<dbReference type="AlphaFoldDB" id="A0A1H6F0T3"/>
<dbReference type="Proteomes" id="UP000236732">
    <property type="component" value="Unassembled WGS sequence"/>
</dbReference>
<keyword evidence="1" id="KW-0418">Kinase</keyword>
<sequence>MRVLVLSGPPAVGKSTLGRLVAAGRPGRCAFIDVDDVRQLVVSGMVAPWKGEEGRRQRWLSAVNACGLARNFVAAGIDVVIADVLDAETLSVYRELLERRLVVRLDVAFERARERAERRPVYLSWEEFAMLHREQEAVDGADVRVDTTGLSVEETAARVVAVWKP</sequence>
<evidence type="ECO:0000313" key="1">
    <source>
        <dbReference type="EMBL" id="SEH02715.1"/>
    </source>
</evidence>
<organism evidence="1 2">
    <name type="scientific">Nonomuraea solani</name>
    <dbReference type="NCBI Taxonomy" id="1144553"/>
    <lineage>
        <taxon>Bacteria</taxon>
        <taxon>Bacillati</taxon>
        <taxon>Actinomycetota</taxon>
        <taxon>Actinomycetes</taxon>
        <taxon>Streptosporangiales</taxon>
        <taxon>Streptosporangiaceae</taxon>
        <taxon>Nonomuraea</taxon>
    </lineage>
</organism>